<dbReference type="InterPro" id="IPR007891">
    <property type="entry name" value="CHASE3"/>
</dbReference>
<dbReference type="InterPro" id="IPR004090">
    <property type="entry name" value="Chemotax_Me-accpt_rcpt"/>
</dbReference>
<feature type="transmembrane region" description="Helical" evidence="4">
    <location>
        <begin position="9"/>
        <end position="29"/>
    </location>
</feature>
<dbReference type="Pfam" id="PF00015">
    <property type="entry name" value="MCPsignal"/>
    <property type="match status" value="1"/>
</dbReference>
<evidence type="ECO:0000256" key="4">
    <source>
        <dbReference type="SAM" id="Phobius"/>
    </source>
</evidence>
<protein>
    <submittedName>
        <fullName evidence="7">Methyl-accepting chemotaxis protein</fullName>
    </submittedName>
</protein>
<evidence type="ECO:0000256" key="1">
    <source>
        <dbReference type="ARBA" id="ARBA00023224"/>
    </source>
</evidence>
<gene>
    <name evidence="7" type="ORF">SAMN05660235_00209</name>
</gene>
<dbReference type="Proteomes" id="UP000243333">
    <property type="component" value="Unassembled WGS sequence"/>
</dbReference>
<evidence type="ECO:0000256" key="3">
    <source>
        <dbReference type="PROSITE-ProRule" id="PRU00284"/>
    </source>
</evidence>
<keyword evidence="8" id="KW-1185">Reference proteome</keyword>
<evidence type="ECO:0000256" key="2">
    <source>
        <dbReference type="ARBA" id="ARBA00029447"/>
    </source>
</evidence>
<dbReference type="PANTHER" id="PTHR32089:SF112">
    <property type="entry name" value="LYSOZYME-LIKE PROTEIN-RELATED"/>
    <property type="match status" value="1"/>
</dbReference>
<name>A0A1G7HQP5_9FIRM</name>
<dbReference type="RefSeq" id="WP_093687247.1">
    <property type="nucleotide sequence ID" value="NZ_FNBU01000001.1"/>
</dbReference>
<dbReference type="EMBL" id="FNBU01000001">
    <property type="protein sequence ID" value="SDF02740.1"/>
    <property type="molecule type" value="Genomic_DNA"/>
</dbReference>
<evidence type="ECO:0000259" key="5">
    <source>
        <dbReference type="PROSITE" id="PS50111"/>
    </source>
</evidence>
<keyword evidence="4" id="KW-0472">Membrane</keyword>
<dbReference type="GO" id="GO:0016020">
    <property type="term" value="C:membrane"/>
    <property type="evidence" value="ECO:0007669"/>
    <property type="project" value="InterPro"/>
</dbReference>
<dbReference type="PRINTS" id="PR00260">
    <property type="entry name" value="CHEMTRNSDUCR"/>
</dbReference>
<dbReference type="PROSITE" id="PS50885">
    <property type="entry name" value="HAMP"/>
    <property type="match status" value="1"/>
</dbReference>
<keyword evidence="4" id="KW-1133">Transmembrane helix</keyword>
<dbReference type="OrthoDB" id="107771at2"/>
<organism evidence="7 8">
    <name type="scientific">Sporolituus thermophilus DSM 23256</name>
    <dbReference type="NCBI Taxonomy" id="1123285"/>
    <lineage>
        <taxon>Bacteria</taxon>
        <taxon>Bacillati</taxon>
        <taxon>Bacillota</taxon>
        <taxon>Negativicutes</taxon>
        <taxon>Selenomonadales</taxon>
        <taxon>Sporomusaceae</taxon>
        <taxon>Sporolituus</taxon>
    </lineage>
</organism>
<proteinExistence type="inferred from homology"/>
<dbReference type="CDD" id="cd11386">
    <property type="entry name" value="MCP_signal"/>
    <property type="match status" value="1"/>
</dbReference>
<feature type="domain" description="HAMP" evidence="6">
    <location>
        <begin position="204"/>
        <end position="257"/>
    </location>
</feature>
<dbReference type="GO" id="GO:0004888">
    <property type="term" value="F:transmembrane signaling receptor activity"/>
    <property type="evidence" value="ECO:0007669"/>
    <property type="project" value="InterPro"/>
</dbReference>
<comment type="similarity">
    <text evidence="2">Belongs to the methyl-accepting chemotaxis (MCP) protein family.</text>
</comment>
<dbReference type="Pfam" id="PF05227">
    <property type="entry name" value="CHASE3"/>
    <property type="match status" value="1"/>
</dbReference>
<dbReference type="PANTHER" id="PTHR32089">
    <property type="entry name" value="METHYL-ACCEPTING CHEMOTAXIS PROTEIN MCPB"/>
    <property type="match status" value="1"/>
</dbReference>
<evidence type="ECO:0000313" key="8">
    <source>
        <dbReference type="Proteomes" id="UP000243333"/>
    </source>
</evidence>
<dbReference type="SMART" id="SM00304">
    <property type="entry name" value="HAMP"/>
    <property type="match status" value="2"/>
</dbReference>
<dbReference type="GO" id="GO:0006935">
    <property type="term" value="P:chemotaxis"/>
    <property type="evidence" value="ECO:0007669"/>
    <property type="project" value="InterPro"/>
</dbReference>
<dbReference type="AlphaFoldDB" id="A0A1G7HQP5"/>
<keyword evidence="1 3" id="KW-0807">Transducer</keyword>
<evidence type="ECO:0000313" key="7">
    <source>
        <dbReference type="EMBL" id="SDF02740.1"/>
    </source>
</evidence>
<evidence type="ECO:0000259" key="6">
    <source>
        <dbReference type="PROSITE" id="PS50885"/>
    </source>
</evidence>
<keyword evidence="4" id="KW-0812">Transmembrane</keyword>
<dbReference type="Gene3D" id="6.10.340.10">
    <property type="match status" value="1"/>
</dbReference>
<dbReference type="InterPro" id="IPR003660">
    <property type="entry name" value="HAMP_dom"/>
</dbReference>
<dbReference type="PROSITE" id="PS50111">
    <property type="entry name" value="CHEMOTAXIS_TRANSDUC_2"/>
    <property type="match status" value="1"/>
</dbReference>
<reference evidence="8" key="1">
    <citation type="submission" date="2016-10" db="EMBL/GenBank/DDBJ databases">
        <authorList>
            <person name="Varghese N."/>
            <person name="Submissions S."/>
        </authorList>
    </citation>
    <scope>NUCLEOTIDE SEQUENCE [LARGE SCALE GENOMIC DNA]</scope>
    <source>
        <strain evidence="8">DSM 23256</strain>
    </source>
</reference>
<dbReference type="GO" id="GO:0007165">
    <property type="term" value="P:signal transduction"/>
    <property type="evidence" value="ECO:0007669"/>
    <property type="project" value="UniProtKB-KW"/>
</dbReference>
<dbReference type="FunFam" id="1.10.287.950:FF:000001">
    <property type="entry name" value="Methyl-accepting chemotaxis sensory transducer"/>
    <property type="match status" value="1"/>
</dbReference>
<dbReference type="InterPro" id="IPR004089">
    <property type="entry name" value="MCPsignal_dom"/>
</dbReference>
<dbReference type="CDD" id="cd06225">
    <property type="entry name" value="HAMP"/>
    <property type="match status" value="1"/>
</dbReference>
<dbReference type="Pfam" id="PF00672">
    <property type="entry name" value="HAMP"/>
    <property type="match status" value="1"/>
</dbReference>
<dbReference type="STRING" id="1123285.SAMN05660235_00209"/>
<dbReference type="Gene3D" id="1.10.287.950">
    <property type="entry name" value="Methyl-accepting chemotaxis protein"/>
    <property type="match status" value="1"/>
</dbReference>
<sequence length="562" mass="59689">MRLTIGKQILGACIIIVLAFTGLNIYTFYQIKAIEAGYEGLINRSAPLVFEVKDVNVELQNQAAEVRAYILTGDDRYVARYNASREQMAKVLASLEKKLTTPEGRQKFHDLNAALHEYHKIPDAAIQARRTQGMAAAVDYMKAGSSKIDYAEQQVADFVQFLSERMELRKQQNQEVVNRLERTILILDATIFALALGAALWLARRISRPLVVVANGAKQIADGDLQKHEFAYNGRDEIGELVEAFGTMATNLRQLVGQVARASEQVAASSEQLTASAEQSAVAAGQVAETVSGVAAGALRQTEAVNQAVAVVDQMAAAIGHIAANATEVSAKSEETAKAAATGSEAMTEATAQMEVISRAVSQSAQVVQKLGASSKQIGEIVNVISGIAGQTNLLALNAAIEAARAGEQGRGFAVVAEEVRKLAEQSQEAAQKIAGIIKEIQAETDTVVQVMSQGTAEVAKGSQTLTATGERFRHIVALVQSLNQQIQEISAAAEELAASSSEVVSAVGGVKQVADETAAHTQTISAAAEEQSASMQEIAASSQALARMAEELQAAIRNFKL</sequence>
<accession>A0A1G7HQP5</accession>
<dbReference type="SMART" id="SM00283">
    <property type="entry name" value="MA"/>
    <property type="match status" value="1"/>
</dbReference>
<feature type="domain" description="Methyl-accepting transducer" evidence="5">
    <location>
        <begin position="276"/>
        <end position="512"/>
    </location>
</feature>
<dbReference type="SUPFAM" id="SSF58104">
    <property type="entry name" value="Methyl-accepting chemotaxis protein (MCP) signaling domain"/>
    <property type="match status" value="1"/>
</dbReference>